<evidence type="ECO:0000256" key="1">
    <source>
        <dbReference type="SAM" id="Phobius"/>
    </source>
</evidence>
<keyword evidence="1" id="KW-0472">Membrane</keyword>
<evidence type="ECO:0008006" key="3">
    <source>
        <dbReference type="Google" id="ProtNLM"/>
    </source>
</evidence>
<keyword evidence="1" id="KW-1133">Transmembrane helix</keyword>
<feature type="transmembrane region" description="Helical" evidence="1">
    <location>
        <begin position="112"/>
        <end position="133"/>
    </location>
</feature>
<feature type="transmembrane region" description="Helical" evidence="1">
    <location>
        <begin position="50"/>
        <end position="68"/>
    </location>
</feature>
<evidence type="ECO:0000313" key="2">
    <source>
        <dbReference type="EMBL" id="SVA13929.1"/>
    </source>
</evidence>
<proteinExistence type="predicted"/>
<dbReference type="EMBL" id="UINC01004384">
    <property type="protein sequence ID" value="SVA13929.1"/>
    <property type="molecule type" value="Genomic_DNA"/>
</dbReference>
<organism evidence="2">
    <name type="scientific">marine metagenome</name>
    <dbReference type="NCBI Taxonomy" id="408172"/>
    <lineage>
        <taxon>unclassified sequences</taxon>
        <taxon>metagenomes</taxon>
        <taxon>ecological metagenomes</taxon>
    </lineage>
</organism>
<feature type="transmembrane region" description="Helical" evidence="1">
    <location>
        <begin position="80"/>
        <end position="106"/>
    </location>
</feature>
<sequence>MNFKKIGIATALGFVAMALSSAVPLMVFYEPNFAALAEKFPGIVKTTPDMVPALIGGLVWMVVMAIIFDKMGTKGIKDGAITGAWLGASKWFFFDMQMLAMIPPIFTMDYMIIDVPLSAFSYAVGGAAIGWALERFE</sequence>
<name>A0A381TDU3_9ZZZZ</name>
<keyword evidence="1" id="KW-0812">Transmembrane</keyword>
<reference evidence="2" key="1">
    <citation type="submission" date="2018-05" db="EMBL/GenBank/DDBJ databases">
        <authorList>
            <person name="Lanie J.A."/>
            <person name="Ng W.-L."/>
            <person name="Kazmierczak K.M."/>
            <person name="Andrzejewski T.M."/>
            <person name="Davidsen T.M."/>
            <person name="Wayne K.J."/>
            <person name="Tettelin H."/>
            <person name="Glass J.I."/>
            <person name="Rusch D."/>
            <person name="Podicherti R."/>
            <person name="Tsui H.-C.T."/>
            <person name="Winkler M.E."/>
        </authorList>
    </citation>
    <scope>NUCLEOTIDE SEQUENCE</scope>
</reference>
<dbReference type="AlphaFoldDB" id="A0A381TDU3"/>
<gene>
    <name evidence="2" type="ORF">METZ01_LOCUS66783</name>
</gene>
<accession>A0A381TDU3</accession>
<protein>
    <recommendedName>
        <fullName evidence="3">DUF1761 domain-containing protein</fullName>
    </recommendedName>
</protein>